<dbReference type="CDD" id="cd06261">
    <property type="entry name" value="TM_PBP2"/>
    <property type="match status" value="1"/>
</dbReference>
<reference evidence="9 10" key="1">
    <citation type="submission" date="2017-04" db="EMBL/GenBank/DDBJ databases">
        <title>Draft genome sequence of Zooshikella ganghwensis VG4 isolated from Red Sea sediments.</title>
        <authorList>
            <person name="Rehman Z."/>
            <person name="Alam I."/>
            <person name="Kamau A."/>
            <person name="Bajic V."/>
            <person name="Leiknes T."/>
        </authorList>
    </citation>
    <scope>NUCLEOTIDE SEQUENCE [LARGE SCALE GENOMIC DNA]</scope>
    <source>
        <strain evidence="9 10">VG4</strain>
    </source>
</reference>
<dbReference type="EMBL" id="NDXW01000001">
    <property type="protein sequence ID" value="RDH43637.1"/>
    <property type="molecule type" value="Genomic_DNA"/>
</dbReference>
<dbReference type="SUPFAM" id="SSF161098">
    <property type="entry name" value="MetI-like"/>
    <property type="match status" value="2"/>
</dbReference>
<evidence type="ECO:0000256" key="6">
    <source>
        <dbReference type="ARBA" id="ARBA00023136"/>
    </source>
</evidence>
<feature type="domain" description="ABC transmembrane type-1" evidence="8">
    <location>
        <begin position="61"/>
        <end position="261"/>
    </location>
</feature>
<keyword evidence="6 7" id="KW-0472">Membrane</keyword>
<dbReference type="PANTHER" id="PTHR30183:SF9">
    <property type="entry name" value="THIAMINE TRANSPORT SYSTEM PERMEASE PROTEIN THIP"/>
    <property type="match status" value="1"/>
</dbReference>
<dbReference type="AlphaFoldDB" id="A0A4P9VMM9"/>
<evidence type="ECO:0000256" key="7">
    <source>
        <dbReference type="RuleBase" id="RU363032"/>
    </source>
</evidence>
<evidence type="ECO:0000313" key="10">
    <source>
        <dbReference type="Proteomes" id="UP000257039"/>
    </source>
</evidence>
<dbReference type="Pfam" id="PF00528">
    <property type="entry name" value="BPD_transp_1"/>
    <property type="match status" value="1"/>
</dbReference>
<feature type="transmembrane region" description="Helical" evidence="7">
    <location>
        <begin position="96"/>
        <end position="116"/>
    </location>
</feature>
<feature type="transmembrane region" description="Helical" evidence="7">
    <location>
        <begin position="240"/>
        <end position="261"/>
    </location>
</feature>
<dbReference type="PANTHER" id="PTHR30183">
    <property type="entry name" value="MOLYBDENUM TRANSPORT SYSTEM PERMEASE PROTEIN MODB"/>
    <property type="match status" value="1"/>
</dbReference>
<evidence type="ECO:0000256" key="2">
    <source>
        <dbReference type="ARBA" id="ARBA00022448"/>
    </source>
</evidence>
<feature type="transmembrane region" description="Helical" evidence="7">
    <location>
        <begin position="136"/>
        <end position="159"/>
    </location>
</feature>
<keyword evidence="3" id="KW-1003">Cell membrane</keyword>
<feature type="transmembrane region" description="Helical" evidence="7">
    <location>
        <begin position="196"/>
        <end position="220"/>
    </location>
</feature>
<evidence type="ECO:0000256" key="4">
    <source>
        <dbReference type="ARBA" id="ARBA00022692"/>
    </source>
</evidence>
<comment type="caution">
    <text evidence="9">The sequence shown here is derived from an EMBL/GenBank/DDBJ whole genome shotgun (WGS) entry which is preliminary data.</text>
</comment>
<feature type="transmembrane region" description="Helical" evidence="7">
    <location>
        <begin position="334"/>
        <end position="354"/>
    </location>
</feature>
<evidence type="ECO:0000256" key="5">
    <source>
        <dbReference type="ARBA" id="ARBA00022989"/>
    </source>
</evidence>
<accession>A0A4P9VMM9</accession>
<protein>
    <submittedName>
        <fullName evidence="9">ABC transporter permease subunit</fullName>
    </submittedName>
</protein>
<dbReference type="InterPro" id="IPR000515">
    <property type="entry name" value="MetI-like"/>
</dbReference>
<feature type="transmembrane region" description="Helical" evidence="7">
    <location>
        <begin position="465"/>
        <end position="485"/>
    </location>
</feature>
<keyword evidence="5 7" id="KW-1133">Transmembrane helix</keyword>
<dbReference type="GO" id="GO:0005886">
    <property type="term" value="C:plasma membrane"/>
    <property type="evidence" value="ECO:0007669"/>
    <property type="project" value="UniProtKB-SubCell"/>
</dbReference>
<feature type="transmembrane region" description="Helical" evidence="7">
    <location>
        <begin position="60"/>
        <end position="84"/>
    </location>
</feature>
<feature type="transmembrane region" description="Helical" evidence="7">
    <location>
        <begin position="296"/>
        <end position="322"/>
    </location>
</feature>
<sequence length="535" mass="59268">MASSVAPCGKSVSRLFRCIPGIIATSCVWLSLSWGLFNVGKYAFTDIEWSLFNDPWLQQVLLFSIKQAGLSALLSVGGAILLALAIARQVFWGRQWLLVLLQICFALPVIVVILGVVQVYGRSGWLNSVLGTEFSIYGLAGILLCHVFFNLPLATRVLVSHLESIPESYYAQAAQMELNGWWRWRWLEWPLIRTQVIGLSLLVFLLCFNSFTIVLALGGGPKSTTLEVAIYQALRYEFDLPLAGMLALLQLTLAIIIAVLATRLMPASTTAAPVSIRSHQETPWLASSKWLIAIRWLGVVFCLLPLLAILWGAGAGLSAWPWSSSLGEATFNSLLIGFGSSLLACLLSLAMLHFRQQVRAGTSYRYVDHWLEQTAVAALFLPPVVLATGWFIGTLTWRSDDWSYALIMMANALMALPFTFRLLAAAFQHCYDYYRPLAQSLNLRHWAWWRWFLLPMIRKPLAQSLALAWILSLGDMGVAVLVGAADFNTLPLTIYRLLGSYQLTSAMAVSVWLLACCGLCYGLVYLTLGRKGVSS</sequence>
<keyword evidence="2 7" id="KW-0813">Transport</keyword>
<feature type="transmembrane region" description="Helical" evidence="7">
    <location>
        <begin position="375"/>
        <end position="392"/>
    </location>
</feature>
<dbReference type="InterPro" id="IPR035906">
    <property type="entry name" value="MetI-like_sf"/>
</dbReference>
<keyword evidence="4 7" id="KW-0812">Transmembrane</keyword>
<name>A0A4P9VMM9_9GAMM</name>
<feature type="transmembrane region" description="Helical" evidence="7">
    <location>
        <begin position="21"/>
        <end position="40"/>
    </location>
</feature>
<feature type="domain" description="ABC transmembrane type-1" evidence="8">
    <location>
        <begin position="330"/>
        <end position="524"/>
    </location>
</feature>
<proteinExistence type="inferred from homology"/>
<feature type="transmembrane region" description="Helical" evidence="7">
    <location>
        <begin position="404"/>
        <end position="427"/>
    </location>
</feature>
<dbReference type="Proteomes" id="UP000257039">
    <property type="component" value="Unassembled WGS sequence"/>
</dbReference>
<gene>
    <name evidence="9" type="ORF">B9G39_09380</name>
</gene>
<keyword evidence="10" id="KW-1185">Reference proteome</keyword>
<dbReference type="Gene3D" id="1.10.3720.10">
    <property type="entry name" value="MetI-like"/>
    <property type="match status" value="2"/>
</dbReference>
<organism evidence="9 10">
    <name type="scientific">Zooshikella ganghwensis</name>
    <dbReference type="NCBI Taxonomy" id="202772"/>
    <lineage>
        <taxon>Bacteria</taxon>
        <taxon>Pseudomonadati</taxon>
        <taxon>Pseudomonadota</taxon>
        <taxon>Gammaproteobacteria</taxon>
        <taxon>Oceanospirillales</taxon>
        <taxon>Zooshikellaceae</taxon>
        <taxon>Zooshikella</taxon>
    </lineage>
</organism>
<evidence type="ECO:0000256" key="3">
    <source>
        <dbReference type="ARBA" id="ARBA00022475"/>
    </source>
</evidence>
<evidence type="ECO:0000259" key="8">
    <source>
        <dbReference type="PROSITE" id="PS50928"/>
    </source>
</evidence>
<dbReference type="PROSITE" id="PS50928">
    <property type="entry name" value="ABC_TM1"/>
    <property type="match status" value="2"/>
</dbReference>
<comment type="subcellular location">
    <subcellularLocation>
        <location evidence="1 7">Cell membrane</location>
        <topology evidence="1 7">Multi-pass membrane protein</topology>
    </subcellularLocation>
</comment>
<comment type="similarity">
    <text evidence="7">Belongs to the binding-protein-dependent transport system permease family.</text>
</comment>
<evidence type="ECO:0000313" key="9">
    <source>
        <dbReference type="EMBL" id="RDH43637.1"/>
    </source>
</evidence>
<dbReference type="GO" id="GO:0055085">
    <property type="term" value="P:transmembrane transport"/>
    <property type="evidence" value="ECO:0007669"/>
    <property type="project" value="InterPro"/>
</dbReference>
<feature type="transmembrane region" description="Helical" evidence="7">
    <location>
        <begin position="505"/>
        <end position="528"/>
    </location>
</feature>
<evidence type="ECO:0000256" key="1">
    <source>
        <dbReference type="ARBA" id="ARBA00004651"/>
    </source>
</evidence>